<dbReference type="AlphaFoldDB" id="A0A1B7LAU4"/>
<protein>
    <recommendedName>
        <fullName evidence="1">Cysteine-rich domain-containing protein</fullName>
    </recommendedName>
</protein>
<gene>
    <name evidence="2" type="ORF">A6M21_01475</name>
</gene>
<feature type="domain" description="Cysteine-rich" evidence="1">
    <location>
        <begin position="103"/>
        <end position="176"/>
    </location>
</feature>
<dbReference type="Proteomes" id="UP000078532">
    <property type="component" value="Unassembled WGS sequence"/>
</dbReference>
<name>A0A1B7LAU4_9FIRM</name>
<dbReference type="PANTHER" id="PTHR43255">
    <property type="entry name" value="IRON-SULFUR-BINDING OXIDOREDUCTASE FADF-RELATED-RELATED"/>
    <property type="match status" value="1"/>
</dbReference>
<keyword evidence="3" id="KW-1185">Reference proteome</keyword>
<comment type="caution">
    <text evidence="2">The sequence shown here is derived from an EMBL/GenBank/DDBJ whole genome shotgun (WGS) entry which is preliminary data.</text>
</comment>
<dbReference type="OrthoDB" id="5412852at2"/>
<accession>A0A1B7LAU4</accession>
<dbReference type="PANTHER" id="PTHR43255:SF2">
    <property type="entry name" value="HETERODISULFIDE REDUCTASE RELATED PROTEIN"/>
    <property type="match status" value="1"/>
</dbReference>
<organism evidence="2 3">
    <name type="scientific">Desulfotomaculum copahuensis</name>
    <dbReference type="NCBI Taxonomy" id="1838280"/>
    <lineage>
        <taxon>Bacteria</taxon>
        <taxon>Bacillati</taxon>
        <taxon>Bacillota</taxon>
        <taxon>Clostridia</taxon>
        <taxon>Eubacteriales</taxon>
        <taxon>Desulfotomaculaceae</taxon>
        <taxon>Desulfotomaculum</taxon>
    </lineage>
</organism>
<feature type="domain" description="Cysteine-rich" evidence="1">
    <location>
        <begin position="213"/>
        <end position="297"/>
    </location>
</feature>
<dbReference type="EMBL" id="LYVF01000197">
    <property type="protein sequence ID" value="OAT79426.1"/>
    <property type="molecule type" value="Genomic_DNA"/>
</dbReference>
<evidence type="ECO:0000313" key="2">
    <source>
        <dbReference type="EMBL" id="OAT79426.1"/>
    </source>
</evidence>
<reference evidence="2 3" key="1">
    <citation type="submission" date="2016-04" db="EMBL/GenBank/DDBJ databases">
        <authorList>
            <person name="Evans L.H."/>
            <person name="Alamgir A."/>
            <person name="Owens N."/>
            <person name="Weber N.D."/>
            <person name="Virtaneva K."/>
            <person name="Barbian K."/>
            <person name="Babar A."/>
            <person name="Rosenke K."/>
        </authorList>
    </citation>
    <scope>NUCLEOTIDE SEQUENCE [LARGE SCALE GENOMIC DNA]</scope>
    <source>
        <strain evidence="2 3">LMa1</strain>
    </source>
</reference>
<dbReference type="InterPro" id="IPR004017">
    <property type="entry name" value="Cys_rich_dom"/>
</dbReference>
<evidence type="ECO:0000259" key="1">
    <source>
        <dbReference type="Pfam" id="PF02754"/>
    </source>
</evidence>
<dbReference type="GO" id="GO:0005886">
    <property type="term" value="C:plasma membrane"/>
    <property type="evidence" value="ECO:0007669"/>
    <property type="project" value="TreeGrafter"/>
</dbReference>
<dbReference type="RefSeq" id="WP_066671576.1">
    <property type="nucleotide sequence ID" value="NZ_LYVF01000197.1"/>
</dbReference>
<dbReference type="Pfam" id="PF02754">
    <property type="entry name" value="CCG"/>
    <property type="match status" value="2"/>
</dbReference>
<dbReference type="GO" id="GO:0016491">
    <property type="term" value="F:oxidoreductase activity"/>
    <property type="evidence" value="ECO:0007669"/>
    <property type="project" value="UniProtKB-ARBA"/>
</dbReference>
<dbReference type="InterPro" id="IPR051460">
    <property type="entry name" value="HdrC_iron-sulfur_subunit"/>
</dbReference>
<dbReference type="STRING" id="1838280.A6M21_01475"/>
<evidence type="ECO:0000313" key="3">
    <source>
        <dbReference type="Proteomes" id="UP000078532"/>
    </source>
</evidence>
<proteinExistence type="predicted"/>
<sequence length="318" mass="35245">MALPTGETIGILADNLRLRNSVLPIPGKNATRWAGGLGIPRGGETVLYTGMMYQLIPYIEAVNKSQEKIEDTWLVNFIKVGRLMNRVINISGFMGRPSKSLQADYNKMLANIARLLRQAGVEFGYLYEDELYSGALIYDLGMDDVLAAHAQKVYAIFKKYGVKNLITVDPHTTNMLRSVYPALIKGYDLKVKSYLEVLVERDIKPKHSLGAEVAIHDSCVYARYENVLNEQRTLLAGAGVKVSEPPGAGLFTHCCGGPAESLFPKKAKQKARERVEQIKSVAQNGVTMCPICFVNLQKAARGEIKLDDISNYLVRAYL</sequence>